<feature type="compositionally biased region" description="Polar residues" evidence="1">
    <location>
        <begin position="157"/>
        <end position="172"/>
    </location>
</feature>
<feature type="compositionally biased region" description="Low complexity" evidence="1">
    <location>
        <begin position="129"/>
        <end position="141"/>
    </location>
</feature>
<dbReference type="EMBL" id="LVLJ01003060">
    <property type="protein sequence ID" value="OAE22808.1"/>
    <property type="molecule type" value="Genomic_DNA"/>
</dbReference>
<feature type="transmembrane region" description="Helical" evidence="2">
    <location>
        <begin position="82"/>
        <end position="101"/>
    </location>
</feature>
<proteinExistence type="predicted"/>
<evidence type="ECO:0000256" key="2">
    <source>
        <dbReference type="SAM" id="Phobius"/>
    </source>
</evidence>
<feature type="compositionally biased region" description="Basic and acidic residues" evidence="1">
    <location>
        <begin position="610"/>
        <end position="620"/>
    </location>
</feature>
<organism evidence="3 4">
    <name type="scientific">Marchantia polymorpha subsp. ruderalis</name>
    <dbReference type="NCBI Taxonomy" id="1480154"/>
    <lineage>
        <taxon>Eukaryota</taxon>
        <taxon>Viridiplantae</taxon>
        <taxon>Streptophyta</taxon>
        <taxon>Embryophyta</taxon>
        <taxon>Marchantiophyta</taxon>
        <taxon>Marchantiopsida</taxon>
        <taxon>Marchantiidae</taxon>
        <taxon>Marchantiales</taxon>
        <taxon>Marchantiaceae</taxon>
        <taxon>Marchantia</taxon>
    </lineage>
</organism>
<feature type="region of interest" description="Disordered" evidence="1">
    <location>
        <begin position="129"/>
        <end position="218"/>
    </location>
</feature>
<dbReference type="Proteomes" id="UP000077202">
    <property type="component" value="Unassembled WGS sequence"/>
</dbReference>
<protein>
    <submittedName>
        <fullName evidence="3">Uncharacterized protein</fullName>
    </submittedName>
</protein>
<feature type="compositionally biased region" description="Polar residues" evidence="1">
    <location>
        <begin position="598"/>
        <end position="609"/>
    </location>
</feature>
<feature type="region of interest" description="Disordered" evidence="1">
    <location>
        <begin position="501"/>
        <end position="520"/>
    </location>
</feature>
<keyword evidence="2" id="KW-0472">Membrane</keyword>
<keyword evidence="2" id="KW-0812">Transmembrane</keyword>
<feature type="region of interest" description="Disordered" evidence="1">
    <location>
        <begin position="526"/>
        <end position="585"/>
    </location>
</feature>
<keyword evidence="2" id="KW-1133">Transmembrane helix</keyword>
<dbReference type="AlphaFoldDB" id="A0A176VPJ3"/>
<name>A0A176VPJ3_MARPO</name>
<feature type="region of interest" description="Disordered" evidence="1">
    <location>
        <begin position="449"/>
        <end position="487"/>
    </location>
</feature>
<feature type="compositionally biased region" description="Polar residues" evidence="1">
    <location>
        <begin position="417"/>
        <end position="432"/>
    </location>
</feature>
<keyword evidence="4" id="KW-1185">Reference proteome</keyword>
<evidence type="ECO:0000313" key="4">
    <source>
        <dbReference type="Proteomes" id="UP000077202"/>
    </source>
</evidence>
<accession>A0A176VPJ3</accession>
<evidence type="ECO:0000256" key="1">
    <source>
        <dbReference type="SAM" id="MobiDB-lite"/>
    </source>
</evidence>
<evidence type="ECO:0000313" key="3">
    <source>
        <dbReference type="EMBL" id="OAE22808.1"/>
    </source>
</evidence>
<sequence>MQPTFAVPVGTLLNACDVETSFVDGPHLDPVSSGLVTGIKDRSLTTHARDLASEFVLSSAKLCLQSHHRRSIVSNQVKKTMILLRTMAGIVFIIPLSILFLCCSTQARQTPPQFTPDVAYDLSKLSSSSKLPTTSSSLSISDQESQVAPDDRWASLGRQNTMQPRMSLQTSPPDVRPTASDRVASTNIPKEASSATVTGADDATRGGTGRPQASQTWPTTVACDRTQGAGLLGTRVLSKVVCLLRQGLTRHASRSRVPAATSSSGFASSAGPIQHMPVVASDGEQRRFGRSLLRDISPPGMWPITSDDDELESVGGRSLLSAHSTGDGNETIFDRADARSQNRVGRSLLRDISPPGMWPVGSDDDEFQTSRRRALLADQSSPDVELHNFHGRSLLRDISPPGMWPVTSDDDEFADSSGHSRMLLSTDSSGSRSADPLQHEGALVHDISAPGKWPITSDAERRSTRHHHGRALLRDISPPGMWPSSDDDEFEFARRRALLAHAKTTADSPDPAGDGQTRKHRRALLRDISPPGMWLDSDDDDESEVSGGRMLLSSPEQSEGGSHKSRRALLRDISPPGMWPTSDDDEFEVSRRRALLSDNAQLSPVQSSKTNRERKHEQVLLRDSSPPQMWPISSAGDQSGVNRGRSLLSGRPHSSSAHAIKNEHPHQHRRALLRDISPPGMWPITSDDEAIEIARRRSLLSDGTFSSSVWASTDHQHGGRRALLRDISPPGMWPVGSDDDEFQVNRRRALLSDKSYSSSAKSSSIQHGRALLGDISPPGMWPITAADDRDILVRK</sequence>
<feature type="region of interest" description="Disordered" evidence="1">
    <location>
        <begin position="598"/>
        <end position="668"/>
    </location>
</feature>
<feature type="region of interest" description="Disordered" evidence="1">
    <location>
        <begin position="409"/>
        <end position="437"/>
    </location>
</feature>
<reference evidence="3" key="1">
    <citation type="submission" date="2016-03" db="EMBL/GenBank/DDBJ databases">
        <title>Mechanisms controlling the formation of the plant cell surface in tip-growing cells are functionally conserved among land plants.</title>
        <authorList>
            <person name="Honkanen S."/>
            <person name="Jones V.A."/>
            <person name="Morieri G."/>
            <person name="Champion C."/>
            <person name="Hetherington A.J."/>
            <person name="Kelly S."/>
            <person name="Saint-Marcoux D."/>
            <person name="Proust H."/>
            <person name="Prescott H."/>
            <person name="Dolan L."/>
        </authorList>
    </citation>
    <scope>NUCLEOTIDE SEQUENCE [LARGE SCALE GENOMIC DNA]</scope>
    <source>
        <tissue evidence="3">Whole gametophyte</tissue>
    </source>
</reference>
<gene>
    <name evidence="3" type="ORF">AXG93_496s1030</name>
</gene>
<comment type="caution">
    <text evidence="3">The sequence shown here is derived from an EMBL/GenBank/DDBJ whole genome shotgun (WGS) entry which is preliminary data.</text>
</comment>